<dbReference type="Proteomes" id="UP000094757">
    <property type="component" value="Chromosome"/>
</dbReference>
<name>A0A1B3WE30_9FIRM</name>
<protein>
    <recommendedName>
        <fullName evidence="6">Yip1 domain-containing protein</fullName>
    </recommendedName>
</protein>
<keyword evidence="4 5" id="KW-0472">Membrane</keyword>
<evidence type="ECO:0000313" key="7">
    <source>
        <dbReference type="EMBL" id="AOH39211.1"/>
    </source>
</evidence>
<keyword evidence="10" id="KW-1185">Reference proteome</keyword>
<feature type="transmembrane region" description="Helical" evidence="5">
    <location>
        <begin position="151"/>
        <end position="181"/>
    </location>
</feature>
<keyword evidence="2 5" id="KW-0812">Transmembrane</keyword>
<sequence length="185" mass="19772">MNYFLDLVYSLMVHPRVALRAITRGEQWIVAGLIYLFTILIMSLSSLVEGPGVVLSFLLCLFIEMTLLLLHSASIHYVAGWLGGRGSAKGITSGFMATVCPLSILVFSALADSFSLDVIAGIISCVAIVWHFILNIIAVSENYGFTWGKSALVLLTPIAVAAFISISIMGIGTIIGVSALMNMGI</sequence>
<dbReference type="EMBL" id="CP017037">
    <property type="protein sequence ID" value="AOH39211.1"/>
    <property type="molecule type" value="Genomic_DNA"/>
</dbReference>
<reference evidence="8 10" key="3">
    <citation type="submission" date="2018-08" db="EMBL/GenBank/DDBJ databases">
        <title>Draft genome sequence of Dialister pneumosintes KCOM 1685.</title>
        <authorList>
            <person name="Kook J.-K."/>
            <person name="Park S.-N."/>
            <person name="Lim Y.K."/>
        </authorList>
    </citation>
    <scope>NUCLEOTIDE SEQUENCE [LARGE SCALE GENOMIC DNA]</scope>
    <source>
        <strain evidence="8 10">KCOM 1685</strain>
    </source>
</reference>
<dbReference type="RefSeq" id="WP_022513833.1">
    <property type="nucleotide sequence ID" value="NZ_CP017037.1"/>
</dbReference>
<evidence type="ECO:0000259" key="6">
    <source>
        <dbReference type="Pfam" id="PF04893"/>
    </source>
</evidence>
<evidence type="ECO:0000313" key="8">
    <source>
        <dbReference type="EMBL" id="RID94895.1"/>
    </source>
</evidence>
<evidence type="ECO:0000256" key="5">
    <source>
        <dbReference type="SAM" id="Phobius"/>
    </source>
</evidence>
<feature type="transmembrane region" description="Helical" evidence="5">
    <location>
        <begin position="54"/>
        <end position="79"/>
    </location>
</feature>
<reference evidence="9" key="2">
    <citation type="submission" date="2016-08" db="EMBL/GenBank/DDBJ databases">
        <authorList>
            <person name="Holder M.E."/>
            <person name="Ajami N.J."/>
            <person name="Petrosino J.F."/>
        </authorList>
    </citation>
    <scope>NUCLEOTIDE SEQUENCE [LARGE SCALE GENOMIC DNA]</scope>
    <source>
        <strain evidence="9">F0677</strain>
    </source>
</reference>
<dbReference type="InterPro" id="IPR006977">
    <property type="entry name" value="Yip1_dom"/>
</dbReference>
<feature type="transmembrane region" description="Helical" evidence="5">
    <location>
        <begin position="116"/>
        <end position="139"/>
    </location>
</feature>
<dbReference type="Pfam" id="PF04893">
    <property type="entry name" value="Yip1"/>
    <property type="match status" value="1"/>
</dbReference>
<dbReference type="GO" id="GO:0016020">
    <property type="term" value="C:membrane"/>
    <property type="evidence" value="ECO:0007669"/>
    <property type="project" value="UniProtKB-SubCell"/>
</dbReference>
<dbReference type="Proteomes" id="UP000266262">
    <property type="component" value="Unassembled WGS sequence"/>
</dbReference>
<evidence type="ECO:0000313" key="10">
    <source>
        <dbReference type="Proteomes" id="UP000266262"/>
    </source>
</evidence>
<accession>A0A1B3WE30</accession>
<reference evidence="7" key="1">
    <citation type="submission" date="2016-08" db="EMBL/GenBank/DDBJ databases">
        <authorList>
            <person name="Seilhamer J.J."/>
        </authorList>
    </citation>
    <scope>NUCLEOTIDE SEQUENCE [LARGE SCALE GENOMIC DNA]</scope>
    <source>
        <strain evidence="7">F0677</strain>
    </source>
</reference>
<dbReference type="AlphaFoldDB" id="A0A1B3WE30"/>
<evidence type="ECO:0000256" key="1">
    <source>
        <dbReference type="ARBA" id="ARBA00004141"/>
    </source>
</evidence>
<organism evidence="7 9">
    <name type="scientific">Dialister pneumosintes</name>
    <dbReference type="NCBI Taxonomy" id="39950"/>
    <lineage>
        <taxon>Bacteria</taxon>
        <taxon>Bacillati</taxon>
        <taxon>Bacillota</taxon>
        <taxon>Negativicutes</taxon>
        <taxon>Veillonellales</taxon>
        <taxon>Veillonellaceae</taxon>
        <taxon>Dialister</taxon>
    </lineage>
</organism>
<dbReference type="EMBL" id="QWKU01000001">
    <property type="protein sequence ID" value="RID94895.1"/>
    <property type="molecule type" value="Genomic_DNA"/>
</dbReference>
<evidence type="ECO:0000256" key="3">
    <source>
        <dbReference type="ARBA" id="ARBA00022989"/>
    </source>
</evidence>
<evidence type="ECO:0000256" key="4">
    <source>
        <dbReference type="ARBA" id="ARBA00023136"/>
    </source>
</evidence>
<feature type="domain" description="Yip1" evidence="6">
    <location>
        <begin position="10"/>
        <end position="166"/>
    </location>
</feature>
<feature type="transmembrane region" description="Helical" evidence="5">
    <location>
        <begin position="91"/>
        <end position="110"/>
    </location>
</feature>
<dbReference type="KEGG" id="dpn:BCB69_04075"/>
<dbReference type="OrthoDB" id="1634180at2"/>
<keyword evidence="3 5" id="KW-1133">Transmembrane helix</keyword>
<dbReference type="STRING" id="39950.BCB69_04075"/>
<gene>
    <name evidence="7" type="ORF">BCB69_04075</name>
    <name evidence="8" type="ORF">DX915_05335</name>
</gene>
<comment type="subcellular location">
    <subcellularLocation>
        <location evidence="1">Membrane</location>
        <topology evidence="1">Multi-pass membrane protein</topology>
    </subcellularLocation>
</comment>
<evidence type="ECO:0000313" key="9">
    <source>
        <dbReference type="Proteomes" id="UP000094757"/>
    </source>
</evidence>
<evidence type="ECO:0000256" key="2">
    <source>
        <dbReference type="ARBA" id="ARBA00022692"/>
    </source>
</evidence>
<feature type="transmembrane region" description="Helical" evidence="5">
    <location>
        <begin position="28"/>
        <end position="48"/>
    </location>
</feature>
<proteinExistence type="predicted"/>